<evidence type="ECO:0000313" key="1">
    <source>
        <dbReference type="EMBL" id="MBY0754010.1"/>
    </source>
</evidence>
<organism evidence="1 2">
    <name type="scientific">Clostridium sardiniense</name>
    <name type="common">Clostridium absonum</name>
    <dbReference type="NCBI Taxonomy" id="29369"/>
    <lineage>
        <taxon>Bacteria</taxon>
        <taxon>Bacillati</taxon>
        <taxon>Bacillota</taxon>
        <taxon>Clostridia</taxon>
        <taxon>Eubacteriales</taxon>
        <taxon>Clostridiaceae</taxon>
        <taxon>Clostridium</taxon>
    </lineage>
</organism>
<dbReference type="InterPro" id="IPR052550">
    <property type="entry name" value="Pyrimidine_5'-ntase_YjjG"/>
</dbReference>
<dbReference type="InterPro" id="IPR006439">
    <property type="entry name" value="HAD-SF_hydro_IA"/>
</dbReference>
<dbReference type="EMBL" id="JAIKTU010000001">
    <property type="protein sequence ID" value="MBY0754010.1"/>
    <property type="molecule type" value="Genomic_DNA"/>
</dbReference>
<name>A0ABS7KTB7_CLOSR</name>
<dbReference type="SFLD" id="SFLDS00003">
    <property type="entry name" value="Haloacid_Dehalogenase"/>
    <property type="match status" value="1"/>
</dbReference>
<gene>
    <name evidence="1" type="ORF">K5V21_00940</name>
</gene>
<dbReference type="NCBIfam" id="TIGR02254">
    <property type="entry name" value="YjjG_YfnB"/>
    <property type="match status" value="1"/>
</dbReference>
<sequence>MRYEVLLFDADETLFDFRKGENFAFLKCIDDFNLSEDKEACIKLYKEINTLIWQEFEKGLITSKDLKIERFRRLLKALNIERDAEEISNTYMKYLGMSTFLFDGVEELIKSLSKKYRLVIVTNGLKEVQTNRISKSTIGKYFEAVIISDGIGIAKPDARIFEYALDSIKYRDKSKVLMIGDSLSSDIKGGINAGIDTCLYNPDKKVNDTNIKSTYEIHKLEDLKNIL</sequence>
<dbReference type="SFLD" id="SFLDG01129">
    <property type="entry name" value="C1.5:_HAD__Beta-PGM__Phosphata"/>
    <property type="match status" value="1"/>
</dbReference>
<evidence type="ECO:0000313" key="2">
    <source>
        <dbReference type="Proteomes" id="UP001299068"/>
    </source>
</evidence>
<dbReference type="Pfam" id="PF00702">
    <property type="entry name" value="Hydrolase"/>
    <property type="match status" value="1"/>
</dbReference>
<dbReference type="PANTHER" id="PTHR47478:SF1">
    <property type="entry name" value="PYRIMIDINE 5'-NUCLEOTIDASE YJJG"/>
    <property type="match status" value="1"/>
</dbReference>
<dbReference type="SFLD" id="SFLDG01135">
    <property type="entry name" value="C1.5.6:_HAD__Beta-PGM__Phospha"/>
    <property type="match status" value="1"/>
</dbReference>
<dbReference type="InterPro" id="IPR023198">
    <property type="entry name" value="PGP-like_dom2"/>
</dbReference>
<dbReference type="Proteomes" id="UP001299068">
    <property type="component" value="Unassembled WGS sequence"/>
</dbReference>
<dbReference type="InterPro" id="IPR023214">
    <property type="entry name" value="HAD_sf"/>
</dbReference>
<dbReference type="NCBIfam" id="TIGR01549">
    <property type="entry name" value="HAD-SF-IA-v1"/>
    <property type="match status" value="1"/>
</dbReference>
<dbReference type="Gene3D" id="3.40.50.1000">
    <property type="entry name" value="HAD superfamily/HAD-like"/>
    <property type="match status" value="1"/>
</dbReference>
<dbReference type="RefSeq" id="WP_221858374.1">
    <property type="nucleotide sequence ID" value="NZ_JAIKTU010000001.1"/>
</dbReference>
<dbReference type="InterPro" id="IPR011951">
    <property type="entry name" value="HAD-SF_hydro_IA_YjjG/PynA"/>
</dbReference>
<dbReference type="NCBIfam" id="NF006976">
    <property type="entry name" value="PRK09449.1"/>
    <property type="match status" value="1"/>
</dbReference>
<comment type="caution">
    <text evidence="1">The sequence shown here is derived from an EMBL/GenBank/DDBJ whole genome shotgun (WGS) entry which is preliminary data.</text>
</comment>
<dbReference type="InterPro" id="IPR036412">
    <property type="entry name" value="HAD-like_sf"/>
</dbReference>
<dbReference type="SUPFAM" id="SSF56784">
    <property type="entry name" value="HAD-like"/>
    <property type="match status" value="1"/>
</dbReference>
<accession>A0ABS7KTB7</accession>
<protein>
    <submittedName>
        <fullName evidence="1">YjjG family noncanonical pyrimidine nucleotidase</fullName>
    </submittedName>
</protein>
<dbReference type="Gene3D" id="1.10.150.240">
    <property type="entry name" value="Putative phosphatase, domain 2"/>
    <property type="match status" value="1"/>
</dbReference>
<proteinExistence type="predicted"/>
<reference evidence="1 2" key="1">
    <citation type="journal article" date="2021" name="Cell Host Microbe">
        <title>in vivo commensal control of Clostridioides difficile virulence.</title>
        <authorList>
            <person name="Girinathan B.P."/>
            <person name="Dibenedetto N."/>
            <person name="Worley J.N."/>
            <person name="Peltier J."/>
            <person name="Arrieta-Ortiz M.L."/>
            <person name="Rupa Christinal Immanuel S."/>
            <person name="Lavin R."/>
            <person name="Delaney M.L."/>
            <person name="Cummins C."/>
            <person name="Hoffmann M."/>
            <person name="Luo Y."/>
            <person name="Gonzalez-Escalona N."/>
            <person name="Allard M."/>
            <person name="Onderdonk A.B."/>
            <person name="Gerber G.K."/>
            <person name="Sonenshein A.L."/>
            <person name="Baliga N."/>
            <person name="Dupuy B."/>
            <person name="Bry L."/>
        </authorList>
    </citation>
    <scope>NUCLEOTIDE SEQUENCE [LARGE SCALE GENOMIC DNA]</scope>
    <source>
        <strain evidence="1 2">DSM 599</strain>
    </source>
</reference>
<keyword evidence="2" id="KW-1185">Reference proteome</keyword>
<dbReference type="PANTHER" id="PTHR47478">
    <property type="match status" value="1"/>
</dbReference>